<dbReference type="STRING" id="1125847.NT26_1461"/>
<protein>
    <submittedName>
        <fullName evidence="2">Uncharacterized protein</fullName>
    </submittedName>
</protein>
<dbReference type="RefSeq" id="WP_052638084.1">
    <property type="nucleotide sequence ID" value="NZ_FO082820.1"/>
</dbReference>
<keyword evidence="3" id="KW-1185">Reference proteome</keyword>
<reference evidence="2 3" key="1">
    <citation type="journal article" date="2013" name="Genome Biol. Evol.">
        <title>Life in an arsenic-containing gold mine: genome and physiology of the autotrophic arsenite-oxidizing bacterium rhizobium sp. NT-26.</title>
        <authorList>
            <person name="Andres J."/>
            <person name="Arsene-Ploetze F."/>
            <person name="Barbe V."/>
            <person name="Brochier-Armanet C."/>
            <person name="Cleiss-Arnold J."/>
            <person name="Coppee J.Y."/>
            <person name="Dillies M.A."/>
            <person name="Geist"/>
            <person name="L"/>
            <person name="Joublin A."/>
            <person name="Koechler S."/>
            <person name="Lassalle F."/>
            <person name="Marchal M."/>
            <person name="Medigue C."/>
            <person name="Muller D."/>
            <person name="Nesme X."/>
            <person name="Plewniak F."/>
            <person name="Proux C."/>
            <person name="Ramirez-Bahena M.H."/>
            <person name="Schenowitz C."/>
            <person name="Sismeiro O."/>
            <person name="Vallenet D."/>
            <person name="Santini J.M."/>
            <person name="Bertin P.N."/>
        </authorList>
    </citation>
    <scope>NUCLEOTIDE SEQUENCE [LARGE SCALE GENOMIC DNA]</scope>
    <source>
        <strain evidence="2 3">NT-26</strain>
    </source>
</reference>
<sequence length="79" mass="8783">MSLSSFFEKLVGGRTLAKNRSRISSALAAERERLEEVTKELAGEVRQNVQVSESTNRVLNNMTQAMIMLEANRGARTKA</sequence>
<organism evidence="2 3">
    <name type="scientific">Pseudorhizobium banfieldiae</name>
    <dbReference type="NCBI Taxonomy" id="1125847"/>
    <lineage>
        <taxon>Bacteria</taxon>
        <taxon>Pseudomonadati</taxon>
        <taxon>Pseudomonadota</taxon>
        <taxon>Alphaproteobacteria</taxon>
        <taxon>Hyphomicrobiales</taxon>
        <taxon>Rhizobiaceae</taxon>
        <taxon>Rhizobium/Agrobacterium group</taxon>
        <taxon>Pseudorhizobium</taxon>
    </lineage>
</organism>
<evidence type="ECO:0000256" key="1">
    <source>
        <dbReference type="SAM" id="Coils"/>
    </source>
</evidence>
<evidence type="ECO:0000313" key="2">
    <source>
        <dbReference type="EMBL" id="CCF19185.1"/>
    </source>
</evidence>
<dbReference type="EMBL" id="FO082820">
    <property type="protein sequence ID" value="CCF19185.1"/>
    <property type="molecule type" value="Genomic_DNA"/>
</dbReference>
<accession>L0NDR0</accession>
<feature type="coiled-coil region" evidence="1">
    <location>
        <begin position="20"/>
        <end position="47"/>
    </location>
</feature>
<evidence type="ECO:0000313" key="3">
    <source>
        <dbReference type="Proteomes" id="UP000010792"/>
    </source>
</evidence>
<keyword evidence="1" id="KW-0175">Coiled coil</keyword>
<dbReference type="Proteomes" id="UP000010792">
    <property type="component" value="Chromosome"/>
</dbReference>
<dbReference type="AlphaFoldDB" id="L0NDR0"/>
<dbReference type="KEGG" id="rht:NT26_1461"/>
<proteinExistence type="predicted"/>
<name>L0NDR0_9HYPH</name>
<gene>
    <name evidence="2" type="ORF">NT26_1461</name>
</gene>